<evidence type="ECO:0000256" key="7">
    <source>
        <dbReference type="ARBA" id="ARBA00048798"/>
    </source>
</evidence>
<dbReference type="EC" id="2.6.1.42" evidence="5"/>
<comment type="pathway">
    <text evidence="3">Amino-acid biosynthesis; L-leucine biosynthesis; L-leucine from 3-methyl-2-oxobutanoate: step 4/4.</text>
</comment>
<name>A0ABZ0IRM1_9BACT</name>
<dbReference type="Gene3D" id="3.30.470.10">
    <property type="match status" value="1"/>
</dbReference>
<organism evidence="9 10">
    <name type="scientific">Imperialibacter roseus</name>
    <dbReference type="NCBI Taxonomy" id="1324217"/>
    <lineage>
        <taxon>Bacteria</taxon>
        <taxon>Pseudomonadati</taxon>
        <taxon>Bacteroidota</taxon>
        <taxon>Cytophagia</taxon>
        <taxon>Cytophagales</taxon>
        <taxon>Flammeovirgaceae</taxon>
        <taxon>Imperialibacter</taxon>
    </lineage>
</organism>
<reference evidence="9 10" key="1">
    <citation type="journal article" date="2023" name="Microbiol. Resour. Announc.">
        <title>Complete Genome Sequence of Imperialibacter roseus strain P4T.</title>
        <authorList>
            <person name="Tizabi D.R."/>
            <person name="Bachvaroff T."/>
            <person name="Hill R.T."/>
        </authorList>
    </citation>
    <scope>NUCLEOTIDE SEQUENCE [LARGE SCALE GENOMIC DNA]</scope>
    <source>
        <strain evidence="9 10">P4T</strain>
    </source>
</reference>
<evidence type="ECO:0000256" key="8">
    <source>
        <dbReference type="ARBA" id="ARBA00049229"/>
    </source>
</evidence>
<protein>
    <recommendedName>
        <fullName evidence="5">branched-chain-amino-acid transaminase</fullName>
        <ecNumber evidence="5">2.6.1.42</ecNumber>
    </recommendedName>
</protein>
<evidence type="ECO:0000256" key="5">
    <source>
        <dbReference type="ARBA" id="ARBA00013053"/>
    </source>
</evidence>
<comment type="catalytic activity">
    <reaction evidence="7">
        <text>L-isoleucine + 2-oxoglutarate = (S)-3-methyl-2-oxopentanoate + L-glutamate</text>
        <dbReference type="Rhea" id="RHEA:24801"/>
        <dbReference type="ChEBI" id="CHEBI:16810"/>
        <dbReference type="ChEBI" id="CHEBI:29985"/>
        <dbReference type="ChEBI" id="CHEBI:35146"/>
        <dbReference type="ChEBI" id="CHEBI:58045"/>
        <dbReference type="EC" id="2.6.1.42"/>
    </reaction>
</comment>
<keyword evidence="10" id="KW-1185">Reference proteome</keyword>
<keyword evidence="9" id="KW-0808">Transferase</keyword>
<dbReference type="RefSeq" id="WP_317490059.1">
    <property type="nucleotide sequence ID" value="NZ_CP136051.1"/>
</dbReference>
<dbReference type="InterPro" id="IPR043131">
    <property type="entry name" value="BCAT-like_N"/>
</dbReference>
<dbReference type="Proteomes" id="UP001302349">
    <property type="component" value="Chromosome"/>
</dbReference>
<dbReference type="EMBL" id="CP136051">
    <property type="protein sequence ID" value="WOK07381.1"/>
    <property type="molecule type" value="Genomic_DNA"/>
</dbReference>
<evidence type="ECO:0000256" key="1">
    <source>
        <dbReference type="ARBA" id="ARBA00004824"/>
    </source>
</evidence>
<dbReference type="Gene3D" id="3.20.10.10">
    <property type="entry name" value="D-amino Acid Aminotransferase, subunit A, domain 2"/>
    <property type="match status" value="1"/>
</dbReference>
<comment type="pathway">
    <text evidence="2">Amino-acid biosynthesis; L-valine biosynthesis; L-valine from pyruvate: step 4/4.</text>
</comment>
<evidence type="ECO:0000256" key="3">
    <source>
        <dbReference type="ARBA" id="ARBA00005072"/>
    </source>
</evidence>
<dbReference type="SUPFAM" id="SSF56752">
    <property type="entry name" value="D-aminoacid aminotransferase-like PLP-dependent enzymes"/>
    <property type="match status" value="1"/>
</dbReference>
<dbReference type="InterPro" id="IPR043132">
    <property type="entry name" value="BCAT-like_C"/>
</dbReference>
<evidence type="ECO:0000313" key="10">
    <source>
        <dbReference type="Proteomes" id="UP001302349"/>
    </source>
</evidence>
<accession>A0ABZ0IRM1</accession>
<comment type="similarity">
    <text evidence="4">Belongs to the class-IV pyridoxal-phosphate-dependent aminotransferase family.</text>
</comment>
<dbReference type="Pfam" id="PF01063">
    <property type="entry name" value="Aminotran_4"/>
    <property type="match status" value="1"/>
</dbReference>
<comment type="pathway">
    <text evidence="1">Amino-acid biosynthesis; L-isoleucine biosynthesis; L-isoleucine from 2-oxobutanoate: step 4/4.</text>
</comment>
<comment type="catalytic activity">
    <reaction evidence="6">
        <text>L-valine + 2-oxoglutarate = 3-methyl-2-oxobutanoate + L-glutamate</text>
        <dbReference type="Rhea" id="RHEA:24813"/>
        <dbReference type="ChEBI" id="CHEBI:11851"/>
        <dbReference type="ChEBI" id="CHEBI:16810"/>
        <dbReference type="ChEBI" id="CHEBI:29985"/>
        <dbReference type="ChEBI" id="CHEBI:57762"/>
        <dbReference type="EC" id="2.6.1.42"/>
    </reaction>
</comment>
<proteinExistence type="inferred from homology"/>
<dbReference type="PANTHER" id="PTHR42743:SF11">
    <property type="entry name" value="AMINODEOXYCHORISMATE LYASE"/>
    <property type="match status" value="1"/>
</dbReference>
<dbReference type="InterPro" id="IPR050571">
    <property type="entry name" value="Class-IV_PLP-Dep_Aminotrnsfr"/>
</dbReference>
<comment type="catalytic activity">
    <reaction evidence="8">
        <text>L-leucine + 2-oxoglutarate = 4-methyl-2-oxopentanoate + L-glutamate</text>
        <dbReference type="Rhea" id="RHEA:18321"/>
        <dbReference type="ChEBI" id="CHEBI:16810"/>
        <dbReference type="ChEBI" id="CHEBI:17865"/>
        <dbReference type="ChEBI" id="CHEBI:29985"/>
        <dbReference type="ChEBI" id="CHEBI:57427"/>
        <dbReference type="EC" id="2.6.1.42"/>
    </reaction>
</comment>
<gene>
    <name evidence="9" type="ORF">RT717_01940</name>
</gene>
<dbReference type="PANTHER" id="PTHR42743">
    <property type="entry name" value="AMINO-ACID AMINOTRANSFERASE"/>
    <property type="match status" value="1"/>
</dbReference>
<dbReference type="GO" id="GO:0008483">
    <property type="term" value="F:transaminase activity"/>
    <property type="evidence" value="ECO:0007669"/>
    <property type="project" value="UniProtKB-KW"/>
</dbReference>
<evidence type="ECO:0000256" key="4">
    <source>
        <dbReference type="ARBA" id="ARBA00009320"/>
    </source>
</evidence>
<evidence type="ECO:0000256" key="2">
    <source>
        <dbReference type="ARBA" id="ARBA00004931"/>
    </source>
</evidence>
<evidence type="ECO:0000313" key="9">
    <source>
        <dbReference type="EMBL" id="WOK07381.1"/>
    </source>
</evidence>
<sequence>MDPKLPNPKNNDIKVYIDGQFYAREDAKVSVFDSVVQGGDSVWEGLRVYDGKVFMLDEHLERLVNSAKAMAFEGTPSKEEVKKAVVETLKVNGMMSDAHIRLTLTRGKKITSGMNPKLNQYGPTLIVLAEWKAPIYTTEQGLTLITSSIRRNSPQCLDSKIHHNNLINNILAKIEANHANCDGAVMLDLNGYVSETNTTNIFFAKKGELITPFADFCLPGITRALMLELAERNGVKWKEKNITIAEMYNMDEMFTTGTEGGLAAAVQVDGRQIGDGKVGPVTKQFQKWHEEETKKRGVVIG</sequence>
<keyword evidence="9" id="KW-0032">Aminotransferase</keyword>
<dbReference type="InterPro" id="IPR036038">
    <property type="entry name" value="Aminotransferase-like"/>
</dbReference>
<dbReference type="InterPro" id="IPR001544">
    <property type="entry name" value="Aminotrans_IV"/>
</dbReference>
<evidence type="ECO:0000256" key="6">
    <source>
        <dbReference type="ARBA" id="ARBA00048212"/>
    </source>
</evidence>